<feature type="signal peptide" evidence="1">
    <location>
        <begin position="1"/>
        <end position="27"/>
    </location>
</feature>
<keyword evidence="2" id="KW-0238">DNA-binding</keyword>
<proteinExistence type="predicted"/>
<protein>
    <submittedName>
        <fullName evidence="2">DNA-binding protein YlxM (UPF0122 family)</fullName>
    </submittedName>
</protein>
<name>A0ABS4IA69_9BACL</name>
<dbReference type="EMBL" id="JAGGKV010000044">
    <property type="protein sequence ID" value="MBP1967832.1"/>
    <property type="molecule type" value="Genomic_DNA"/>
</dbReference>
<accession>A0ABS4IA69</accession>
<gene>
    <name evidence="2" type="ORF">J2Z65_007114</name>
</gene>
<dbReference type="GO" id="GO:0003677">
    <property type="term" value="F:DNA binding"/>
    <property type="evidence" value="ECO:0007669"/>
    <property type="project" value="UniProtKB-KW"/>
</dbReference>
<dbReference type="RefSeq" id="WP_167064807.1">
    <property type="nucleotide sequence ID" value="NZ_JAAOZR010000038.1"/>
</dbReference>
<keyword evidence="1" id="KW-0732">Signal</keyword>
<dbReference type="Proteomes" id="UP001519344">
    <property type="component" value="Unassembled WGS sequence"/>
</dbReference>
<feature type="chain" id="PRO_5045717538" evidence="1">
    <location>
        <begin position="28"/>
        <end position="185"/>
    </location>
</feature>
<reference evidence="2 3" key="1">
    <citation type="submission" date="2021-03" db="EMBL/GenBank/DDBJ databases">
        <title>Genomic Encyclopedia of Type Strains, Phase IV (KMG-IV): sequencing the most valuable type-strain genomes for metagenomic binning, comparative biology and taxonomic classification.</title>
        <authorList>
            <person name="Goeker M."/>
        </authorList>
    </citation>
    <scope>NUCLEOTIDE SEQUENCE [LARGE SCALE GENOMIC DNA]</scope>
    <source>
        <strain evidence="2 3">DSM 24950</strain>
    </source>
</reference>
<comment type="caution">
    <text evidence="2">The sequence shown here is derived from an EMBL/GenBank/DDBJ whole genome shotgun (WGS) entry which is preliminary data.</text>
</comment>
<evidence type="ECO:0000313" key="3">
    <source>
        <dbReference type="Proteomes" id="UP001519344"/>
    </source>
</evidence>
<keyword evidence="3" id="KW-1185">Reference proteome</keyword>
<sequence>MVKKKTKLFTVLGVSAVLLVGAASAYAANAANTANAAPKQQVNEVVQVQTQTPEQSPTPQEIEAVLKGEPTPATIKVEGLFSKDGKPDHTADFFLNDEKLISLLKMSTQELKQELATGKSVVEIAESRNVSKQQLLDVIGKTQVDAQIQAENKGEVPKSVSTMEKDIARKVGQVIEHKTDTPWNK</sequence>
<evidence type="ECO:0000256" key="1">
    <source>
        <dbReference type="SAM" id="SignalP"/>
    </source>
</evidence>
<organism evidence="2 3">
    <name type="scientific">Paenibacillus aceris</name>
    <dbReference type="NCBI Taxonomy" id="869555"/>
    <lineage>
        <taxon>Bacteria</taxon>
        <taxon>Bacillati</taxon>
        <taxon>Bacillota</taxon>
        <taxon>Bacilli</taxon>
        <taxon>Bacillales</taxon>
        <taxon>Paenibacillaceae</taxon>
        <taxon>Paenibacillus</taxon>
    </lineage>
</organism>
<evidence type="ECO:0000313" key="2">
    <source>
        <dbReference type="EMBL" id="MBP1967832.1"/>
    </source>
</evidence>